<name>A0AAD5WWL6_9FUNG</name>
<dbReference type="EMBL" id="JADGJD010002230">
    <property type="protein sequence ID" value="KAJ3033889.1"/>
    <property type="molecule type" value="Genomic_DNA"/>
</dbReference>
<feature type="compositionally biased region" description="Polar residues" evidence="1">
    <location>
        <begin position="49"/>
        <end position="58"/>
    </location>
</feature>
<reference evidence="2" key="1">
    <citation type="submission" date="2020-05" db="EMBL/GenBank/DDBJ databases">
        <title>Phylogenomic resolution of chytrid fungi.</title>
        <authorList>
            <person name="Stajich J.E."/>
            <person name="Amses K."/>
            <person name="Simmons R."/>
            <person name="Seto K."/>
            <person name="Myers J."/>
            <person name="Bonds A."/>
            <person name="Quandt C.A."/>
            <person name="Barry K."/>
            <person name="Liu P."/>
            <person name="Grigoriev I."/>
            <person name="Longcore J.E."/>
            <person name="James T.Y."/>
        </authorList>
    </citation>
    <scope>NUCLEOTIDE SEQUENCE</scope>
    <source>
        <strain evidence="2">JEL0318</strain>
    </source>
</reference>
<feature type="compositionally biased region" description="Basic and acidic residues" evidence="1">
    <location>
        <begin position="26"/>
        <end position="40"/>
    </location>
</feature>
<sequence length="97" mass="10104">MPPLAPKAASRVAGDGGGGGWSLRNYPEEGHAGYVGDERGNSWGAAPQQHRSLSTSPQMYPASAPAVARSNPVDRPDSPSYRNRYGSDEAYGDGGSL</sequence>
<feature type="region of interest" description="Disordered" evidence="1">
    <location>
        <begin position="1"/>
        <end position="97"/>
    </location>
</feature>
<dbReference type="Proteomes" id="UP001212841">
    <property type="component" value="Unassembled WGS sequence"/>
</dbReference>
<evidence type="ECO:0000256" key="1">
    <source>
        <dbReference type="SAM" id="MobiDB-lite"/>
    </source>
</evidence>
<gene>
    <name evidence="2" type="ORF">HK097_004699</name>
</gene>
<proteinExistence type="predicted"/>
<evidence type="ECO:0000313" key="3">
    <source>
        <dbReference type="Proteomes" id="UP001212841"/>
    </source>
</evidence>
<keyword evidence="3" id="KW-1185">Reference proteome</keyword>
<evidence type="ECO:0000313" key="2">
    <source>
        <dbReference type="EMBL" id="KAJ3033889.1"/>
    </source>
</evidence>
<accession>A0AAD5WWL6</accession>
<dbReference type="AlphaFoldDB" id="A0AAD5WWL6"/>
<comment type="caution">
    <text evidence="2">The sequence shown here is derived from an EMBL/GenBank/DDBJ whole genome shotgun (WGS) entry which is preliminary data.</text>
</comment>
<protein>
    <submittedName>
        <fullName evidence="2">Uncharacterized protein</fullName>
    </submittedName>
</protein>
<organism evidence="2 3">
    <name type="scientific">Rhizophlyctis rosea</name>
    <dbReference type="NCBI Taxonomy" id="64517"/>
    <lineage>
        <taxon>Eukaryota</taxon>
        <taxon>Fungi</taxon>
        <taxon>Fungi incertae sedis</taxon>
        <taxon>Chytridiomycota</taxon>
        <taxon>Chytridiomycota incertae sedis</taxon>
        <taxon>Chytridiomycetes</taxon>
        <taxon>Rhizophlyctidales</taxon>
        <taxon>Rhizophlyctidaceae</taxon>
        <taxon>Rhizophlyctis</taxon>
    </lineage>
</organism>